<accession>A0A428RNR1</accession>
<dbReference type="AlphaFoldDB" id="A0A428RNR1"/>
<reference evidence="1 2" key="1">
    <citation type="submission" date="2017-06" db="EMBL/GenBank/DDBJ databases">
        <title>Comparative genomic analysis of Ambrosia Fusariam Clade fungi.</title>
        <authorList>
            <person name="Stajich J.E."/>
            <person name="Carrillo J."/>
            <person name="Kijimoto T."/>
            <person name="Eskalen A."/>
            <person name="O'Donnell K."/>
            <person name="Kasson M."/>
        </authorList>
    </citation>
    <scope>NUCLEOTIDE SEQUENCE [LARGE SCALE GENOMIC DNA]</scope>
    <source>
        <strain evidence="1 2">NRRL62579</strain>
    </source>
</reference>
<keyword evidence="2" id="KW-1185">Reference proteome</keyword>
<dbReference type="Proteomes" id="UP000287144">
    <property type="component" value="Unassembled WGS sequence"/>
</dbReference>
<name>A0A428RNR1_9HYPO</name>
<sequence length="75" mass="8243">MRQVPIARNSNEHDDVAVNHSMYLSDIGNSTISQATSKPDTIYNGLIHHFITIPPRSALEMKMRCASSPSTTGMV</sequence>
<dbReference type="EMBL" id="NKCK01000628">
    <property type="protein sequence ID" value="RSL79184.1"/>
    <property type="molecule type" value="Genomic_DNA"/>
</dbReference>
<evidence type="ECO:0000313" key="1">
    <source>
        <dbReference type="EMBL" id="RSL79184.1"/>
    </source>
</evidence>
<evidence type="ECO:0000313" key="2">
    <source>
        <dbReference type="Proteomes" id="UP000287144"/>
    </source>
</evidence>
<organism evidence="1 2">
    <name type="scientific">Fusarium oligoseptatum</name>
    <dbReference type="NCBI Taxonomy" id="2604345"/>
    <lineage>
        <taxon>Eukaryota</taxon>
        <taxon>Fungi</taxon>
        <taxon>Dikarya</taxon>
        <taxon>Ascomycota</taxon>
        <taxon>Pezizomycotina</taxon>
        <taxon>Sordariomycetes</taxon>
        <taxon>Hypocreomycetidae</taxon>
        <taxon>Hypocreales</taxon>
        <taxon>Nectriaceae</taxon>
        <taxon>Fusarium</taxon>
        <taxon>Fusarium solani species complex</taxon>
    </lineage>
</organism>
<protein>
    <submittedName>
        <fullName evidence="1">Uncharacterized protein</fullName>
    </submittedName>
</protein>
<gene>
    <name evidence="1" type="ORF">CEP52_017552</name>
</gene>
<proteinExistence type="predicted"/>
<comment type="caution">
    <text evidence="1">The sequence shown here is derived from an EMBL/GenBank/DDBJ whole genome shotgun (WGS) entry which is preliminary data.</text>
</comment>